<organism evidence="1">
    <name type="scientific">Cacopsylla melanoneura</name>
    <dbReference type="NCBI Taxonomy" id="428564"/>
    <lineage>
        <taxon>Eukaryota</taxon>
        <taxon>Metazoa</taxon>
        <taxon>Ecdysozoa</taxon>
        <taxon>Arthropoda</taxon>
        <taxon>Hexapoda</taxon>
        <taxon>Insecta</taxon>
        <taxon>Pterygota</taxon>
        <taxon>Neoptera</taxon>
        <taxon>Paraneoptera</taxon>
        <taxon>Hemiptera</taxon>
        <taxon>Sternorrhyncha</taxon>
        <taxon>Psylloidea</taxon>
        <taxon>Psyllidae</taxon>
        <taxon>Psyllinae</taxon>
        <taxon>Cacopsylla</taxon>
    </lineage>
</organism>
<proteinExistence type="predicted"/>
<dbReference type="EMBL" id="HBUF01333778">
    <property type="protein sequence ID" value="CAG6697532.1"/>
    <property type="molecule type" value="Transcribed_RNA"/>
</dbReference>
<accession>A0A8D8XHR7</accession>
<sequence length="100" mass="11887">MINTNFGLVWAQSVIGNRYTGFQFQRHWPYVYQCLIISNQSRMHFMNSVTLYQKFTSKTQDRKTNECSIQIQFMFSHGLHIIDTCIIILTSTHNTRQTYL</sequence>
<dbReference type="AlphaFoldDB" id="A0A8D8XHR7"/>
<evidence type="ECO:0000313" key="1">
    <source>
        <dbReference type="EMBL" id="CAG6697532.1"/>
    </source>
</evidence>
<reference evidence="1" key="1">
    <citation type="submission" date="2021-05" db="EMBL/GenBank/DDBJ databases">
        <authorList>
            <person name="Alioto T."/>
            <person name="Alioto T."/>
            <person name="Gomez Garrido J."/>
        </authorList>
    </citation>
    <scope>NUCLEOTIDE SEQUENCE</scope>
</reference>
<name>A0A8D8XHR7_9HEMI</name>
<protein>
    <submittedName>
        <fullName evidence="1">Uncharacterized protein</fullName>
    </submittedName>
</protein>